<keyword evidence="3" id="KW-1185">Reference proteome</keyword>
<keyword evidence="1" id="KW-0812">Transmembrane</keyword>
<reference evidence="3" key="1">
    <citation type="submission" date="2016-05" db="EMBL/GenBank/DDBJ databases">
        <title>Comparative genomics of biotechnologically important yeasts.</title>
        <authorList>
            <consortium name="DOE Joint Genome Institute"/>
            <person name="Riley R."/>
            <person name="Haridas S."/>
            <person name="Wolfe K.H."/>
            <person name="Lopes M.R."/>
            <person name="Hittinger C.T."/>
            <person name="Goker M."/>
            <person name="Salamov A."/>
            <person name="Wisecaver J."/>
            <person name="Long T.M."/>
            <person name="Aerts A.L."/>
            <person name="Barry K."/>
            <person name="Choi C."/>
            <person name="Clum A."/>
            <person name="Coughlan A.Y."/>
            <person name="Deshpande S."/>
            <person name="Douglass A.P."/>
            <person name="Hanson S.J."/>
            <person name="Klenk H.-P."/>
            <person name="Labutti K."/>
            <person name="Lapidus A."/>
            <person name="Lindquist E."/>
            <person name="Lipzen A."/>
            <person name="Meier-Kolthoff J.P."/>
            <person name="Ohm R.A."/>
            <person name="Otillar R.P."/>
            <person name="Pangilinan J."/>
            <person name="Peng Y."/>
            <person name="Rokas A."/>
            <person name="Rosa C.A."/>
            <person name="Scheuner C."/>
            <person name="Sibirny A.A."/>
            <person name="Slot J.C."/>
            <person name="Stielow J.B."/>
            <person name="Sun H."/>
            <person name="Kurtzman C.P."/>
            <person name="Blackwell M."/>
            <person name="Grigoriev I.V."/>
            <person name="Jeffries T.W."/>
        </authorList>
    </citation>
    <scope>NUCLEOTIDE SEQUENCE [LARGE SCALE GENOMIC DNA]</scope>
    <source>
        <strain evidence="3">NRRL Y-1933</strain>
    </source>
</reference>
<dbReference type="EMBL" id="KV454540">
    <property type="protein sequence ID" value="ODV67570.1"/>
    <property type="molecule type" value="Genomic_DNA"/>
</dbReference>
<dbReference type="Proteomes" id="UP000095085">
    <property type="component" value="Unassembled WGS sequence"/>
</dbReference>
<dbReference type="OrthoDB" id="4004290at2759"/>
<evidence type="ECO:0000313" key="3">
    <source>
        <dbReference type="Proteomes" id="UP000095085"/>
    </source>
</evidence>
<dbReference type="AlphaFoldDB" id="A0A1E4RK18"/>
<keyword evidence="1" id="KW-0472">Membrane</keyword>
<keyword evidence="1" id="KW-1133">Transmembrane helix</keyword>
<proteinExistence type="predicted"/>
<dbReference type="RefSeq" id="XP_020076637.1">
    <property type="nucleotide sequence ID" value="XM_020218559.1"/>
</dbReference>
<evidence type="ECO:0000313" key="2">
    <source>
        <dbReference type="EMBL" id="ODV67570.1"/>
    </source>
</evidence>
<accession>A0A1E4RK18</accession>
<organism evidence="2 3">
    <name type="scientific">Hyphopichia burtonii NRRL Y-1933</name>
    <dbReference type="NCBI Taxonomy" id="984485"/>
    <lineage>
        <taxon>Eukaryota</taxon>
        <taxon>Fungi</taxon>
        <taxon>Dikarya</taxon>
        <taxon>Ascomycota</taxon>
        <taxon>Saccharomycotina</taxon>
        <taxon>Pichiomycetes</taxon>
        <taxon>Debaryomycetaceae</taxon>
        <taxon>Hyphopichia</taxon>
    </lineage>
</organism>
<evidence type="ECO:0000256" key="1">
    <source>
        <dbReference type="SAM" id="Phobius"/>
    </source>
</evidence>
<protein>
    <submittedName>
        <fullName evidence="2">Uncharacterized protein</fullName>
    </submittedName>
</protein>
<sequence>MYSIHMKAPTRTSSVIILGYLAISTTLPFLLSYKESIDNTYYTKGNANARSLFNKI</sequence>
<feature type="transmembrane region" description="Helical" evidence="1">
    <location>
        <begin position="12"/>
        <end position="31"/>
    </location>
</feature>
<dbReference type="GeneID" id="30993109"/>
<gene>
    <name evidence="2" type="ORF">HYPBUDRAFT_107532</name>
</gene>
<name>A0A1E4RK18_9ASCO</name>